<name>A0A1D7V3S5_9LEPT</name>
<dbReference type="AlphaFoldDB" id="A0A1D7V3S5"/>
<gene>
    <name evidence="1" type="ORF">A0128_20945</name>
</gene>
<dbReference type="EMBL" id="CP015218">
    <property type="protein sequence ID" value="AOP36481.1"/>
    <property type="molecule type" value="Genomic_DNA"/>
</dbReference>
<reference evidence="1 2" key="1">
    <citation type="submission" date="2016-04" db="EMBL/GenBank/DDBJ databases">
        <title>Complete genome seqeunce of Leptospira alstonii serovar Room22.</title>
        <authorList>
            <person name="Nally J.E."/>
            <person name="Bayles D.O."/>
            <person name="Hurley D."/>
            <person name="Fanning S."/>
            <person name="McMahon B.J."/>
            <person name="Arent Z."/>
        </authorList>
    </citation>
    <scope>NUCLEOTIDE SEQUENCE [LARGE SCALE GENOMIC DNA]</scope>
    <source>
        <strain evidence="1 2">GWTS #1</strain>
    </source>
</reference>
<evidence type="ECO:0000313" key="2">
    <source>
        <dbReference type="Proteomes" id="UP000094197"/>
    </source>
</evidence>
<organism evidence="1 2">
    <name type="scientific">Leptospira tipperaryensis</name>
    <dbReference type="NCBI Taxonomy" id="2564040"/>
    <lineage>
        <taxon>Bacteria</taxon>
        <taxon>Pseudomonadati</taxon>
        <taxon>Spirochaetota</taxon>
        <taxon>Spirochaetia</taxon>
        <taxon>Leptospirales</taxon>
        <taxon>Leptospiraceae</taxon>
        <taxon>Leptospira</taxon>
    </lineage>
</organism>
<dbReference type="KEGG" id="laj:A0128_20945"/>
<keyword evidence="2" id="KW-1185">Reference proteome</keyword>
<accession>A0A1D7V3S5</accession>
<protein>
    <submittedName>
        <fullName evidence="1">Uncharacterized protein</fullName>
    </submittedName>
</protein>
<sequence>MERKTTGQCDKICRSSSAGFEIAKDSLRSSGRTQTKIHGIRFSQRKSRKKKILYRKLEPLR</sequence>
<evidence type="ECO:0000313" key="1">
    <source>
        <dbReference type="EMBL" id="AOP36481.1"/>
    </source>
</evidence>
<proteinExistence type="predicted"/>
<dbReference type="Proteomes" id="UP000094197">
    <property type="component" value="Chromosome 2"/>
</dbReference>